<name>A0A8X6K410_9ARAC</name>
<protein>
    <submittedName>
        <fullName evidence="2">Uncharacterized protein</fullName>
    </submittedName>
</protein>
<proteinExistence type="predicted"/>
<dbReference type="AlphaFoldDB" id="A0A8X6K410"/>
<dbReference type="EMBL" id="BMAV01027924">
    <property type="protein sequence ID" value="GFS63524.1"/>
    <property type="molecule type" value="Genomic_DNA"/>
</dbReference>
<evidence type="ECO:0000256" key="1">
    <source>
        <dbReference type="SAM" id="MobiDB-lite"/>
    </source>
</evidence>
<gene>
    <name evidence="2" type="ORF">TNIN_209081</name>
</gene>
<reference evidence="2" key="1">
    <citation type="submission" date="2020-08" db="EMBL/GenBank/DDBJ databases">
        <title>Multicomponent nature underlies the extraordinary mechanical properties of spider dragline silk.</title>
        <authorList>
            <person name="Kono N."/>
            <person name="Nakamura H."/>
            <person name="Mori M."/>
            <person name="Yoshida Y."/>
            <person name="Ohtoshi R."/>
            <person name="Malay A.D."/>
            <person name="Moran D.A.P."/>
            <person name="Tomita M."/>
            <person name="Numata K."/>
            <person name="Arakawa K."/>
        </authorList>
    </citation>
    <scope>NUCLEOTIDE SEQUENCE</scope>
</reference>
<keyword evidence="3" id="KW-1185">Reference proteome</keyword>
<feature type="region of interest" description="Disordered" evidence="1">
    <location>
        <begin position="1"/>
        <end position="34"/>
    </location>
</feature>
<evidence type="ECO:0000313" key="2">
    <source>
        <dbReference type="EMBL" id="GFS63524.1"/>
    </source>
</evidence>
<dbReference type="Proteomes" id="UP000886998">
    <property type="component" value="Unassembled WGS sequence"/>
</dbReference>
<evidence type="ECO:0000313" key="3">
    <source>
        <dbReference type="Proteomes" id="UP000886998"/>
    </source>
</evidence>
<accession>A0A8X6K410</accession>
<organism evidence="2 3">
    <name type="scientific">Trichonephila inaurata madagascariensis</name>
    <dbReference type="NCBI Taxonomy" id="2747483"/>
    <lineage>
        <taxon>Eukaryota</taxon>
        <taxon>Metazoa</taxon>
        <taxon>Ecdysozoa</taxon>
        <taxon>Arthropoda</taxon>
        <taxon>Chelicerata</taxon>
        <taxon>Arachnida</taxon>
        <taxon>Araneae</taxon>
        <taxon>Araneomorphae</taxon>
        <taxon>Entelegynae</taxon>
        <taxon>Araneoidea</taxon>
        <taxon>Nephilidae</taxon>
        <taxon>Trichonephila</taxon>
        <taxon>Trichonephila inaurata</taxon>
    </lineage>
</organism>
<sequence length="133" mass="15392">MKKNRFELKPSVTKKRHADSSVKKNRNPAYQTRSNVQVEYDSSRTSLMKRKSSMGTSLIHQNLFDPEASIIESETSPKKNNPRERRKVAKTGILYYCSGKNSGFVDESKRVHWLTLQCDLVLDWLLNMDGERV</sequence>
<comment type="caution">
    <text evidence="2">The sequence shown here is derived from an EMBL/GenBank/DDBJ whole genome shotgun (WGS) entry which is preliminary data.</text>
</comment>